<keyword evidence="2 10" id="KW-0963">Cytoplasm</keyword>
<dbReference type="Pfam" id="PF10396">
    <property type="entry name" value="TrmE_N"/>
    <property type="match status" value="1"/>
</dbReference>
<evidence type="ECO:0000256" key="6">
    <source>
        <dbReference type="ARBA" id="ARBA00022801"/>
    </source>
</evidence>
<feature type="binding site" evidence="10">
    <location>
        <position position="137"/>
    </location>
    <ligand>
        <name>(6S)-5-formyl-5,6,7,8-tetrahydrofolate</name>
        <dbReference type="ChEBI" id="CHEBI:57457"/>
    </ligand>
</feature>
<feature type="binding site" evidence="10">
    <location>
        <begin position="287"/>
        <end position="290"/>
    </location>
    <ligand>
        <name>GTP</name>
        <dbReference type="ChEBI" id="CHEBI:37565"/>
    </ligand>
</feature>
<dbReference type="SUPFAM" id="SSF116878">
    <property type="entry name" value="TrmE connector domain"/>
    <property type="match status" value="1"/>
</dbReference>
<keyword evidence="8 10" id="KW-0630">Potassium</keyword>
<dbReference type="InterPro" id="IPR027266">
    <property type="entry name" value="TrmE/GcvT-like"/>
</dbReference>
<evidence type="ECO:0000256" key="11">
    <source>
        <dbReference type="RuleBase" id="RU003313"/>
    </source>
</evidence>
<dbReference type="AlphaFoldDB" id="R4KIX6"/>
<dbReference type="GO" id="GO:0005525">
    <property type="term" value="F:GTP binding"/>
    <property type="evidence" value="ECO:0007669"/>
    <property type="project" value="UniProtKB-UniRule"/>
</dbReference>
<dbReference type="Gene3D" id="3.40.50.300">
    <property type="entry name" value="P-loop containing nucleotide triphosphate hydrolases"/>
    <property type="match status" value="1"/>
</dbReference>
<gene>
    <name evidence="10" type="primary">mnmE</name>
    <name evidence="10" type="synonym">trmE</name>
    <name evidence="13" type="ORF">Clopa_4906</name>
</gene>
<dbReference type="Pfam" id="PF01926">
    <property type="entry name" value="MMR_HSR1"/>
    <property type="match status" value="1"/>
</dbReference>
<evidence type="ECO:0000256" key="9">
    <source>
        <dbReference type="ARBA" id="ARBA00023134"/>
    </source>
</evidence>
<feature type="binding site" evidence="10">
    <location>
        <position position="247"/>
    </location>
    <ligand>
        <name>Mg(2+)</name>
        <dbReference type="ChEBI" id="CHEBI:18420"/>
    </ligand>
</feature>
<dbReference type="CDD" id="cd14858">
    <property type="entry name" value="TrmE_N"/>
    <property type="match status" value="1"/>
</dbReference>
<feature type="binding site" evidence="10">
    <location>
        <begin position="262"/>
        <end position="268"/>
    </location>
    <ligand>
        <name>GTP</name>
        <dbReference type="ChEBI" id="CHEBI:37565"/>
    </ligand>
</feature>
<feature type="binding site" evidence="10">
    <location>
        <position position="243"/>
    </location>
    <ligand>
        <name>K(+)</name>
        <dbReference type="ChEBI" id="CHEBI:29103"/>
    </ligand>
</feature>
<keyword evidence="14" id="KW-1185">Reference proteome</keyword>
<feature type="binding site" evidence="10">
    <location>
        <position position="267"/>
    </location>
    <ligand>
        <name>K(+)</name>
        <dbReference type="ChEBI" id="CHEBI:29103"/>
    </ligand>
</feature>
<dbReference type="STRING" id="86416.Clopa_4906"/>
<comment type="subcellular location">
    <subcellularLocation>
        <location evidence="10">Cytoplasm</location>
    </subcellularLocation>
</comment>
<evidence type="ECO:0000256" key="4">
    <source>
        <dbReference type="ARBA" id="ARBA00022723"/>
    </source>
</evidence>
<dbReference type="InterPro" id="IPR027368">
    <property type="entry name" value="MnmE_dom2"/>
</dbReference>
<feature type="binding site" evidence="10">
    <location>
        <position position="262"/>
    </location>
    <ligand>
        <name>K(+)</name>
        <dbReference type="ChEBI" id="CHEBI:29103"/>
    </ligand>
</feature>
<comment type="similarity">
    <text evidence="1 10 11">Belongs to the TRAFAC class TrmE-Era-EngA-EngB-Septin-like GTPase superfamily. TrmE GTPase family.</text>
</comment>
<keyword evidence="4 10" id="KW-0479">Metal-binding</keyword>
<keyword evidence="9 10" id="KW-0342">GTP-binding</keyword>
<evidence type="ECO:0000256" key="2">
    <source>
        <dbReference type="ARBA" id="ARBA00022490"/>
    </source>
</evidence>
<comment type="function">
    <text evidence="10">Exhibits a very high intrinsic GTPase hydrolysis rate. Involved in the addition of a carboxymethylaminomethyl (cmnm) group at the wobble position (U34) of certain tRNAs, forming tRNA-cmnm(5)s(2)U34.</text>
</comment>
<keyword evidence="6 10" id="KW-0378">Hydrolase</keyword>
<dbReference type="Gene3D" id="3.30.1360.120">
    <property type="entry name" value="Probable tRNA modification gtpase trme, domain 1"/>
    <property type="match status" value="1"/>
</dbReference>
<protein>
    <recommendedName>
        <fullName evidence="10">tRNA modification GTPase MnmE</fullName>
        <ecNumber evidence="10">3.6.-.-</ecNumber>
    </recommendedName>
</protein>
<dbReference type="InterPro" id="IPR027417">
    <property type="entry name" value="P-loop_NTPase"/>
</dbReference>
<feature type="binding site" evidence="10">
    <location>
        <position position="268"/>
    </location>
    <ligand>
        <name>Mg(2+)</name>
        <dbReference type="ChEBI" id="CHEBI:18420"/>
    </ligand>
</feature>
<dbReference type="PROSITE" id="PS51709">
    <property type="entry name" value="G_TRME"/>
    <property type="match status" value="1"/>
</dbReference>
<dbReference type="GO" id="GO:0002098">
    <property type="term" value="P:tRNA wobble uridine modification"/>
    <property type="evidence" value="ECO:0007669"/>
    <property type="project" value="TreeGrafter"/>
</dbReference>
<dbReference type="Pfam" id="PF12631">
    <property type="entry name" value="MnmE_helical"/>
    <property type="match status" value="1"/>
</dbReference>
<sequence>MVSLFSYQYCMKEFDTIAAIATALGEGGISIIRVSGNNSVKIVNSIFIPKNGGNILDIKPYTMRYGNIVQLETKENIDEVIVSFMKGPKSFTAEDTIEINCHGGIFSTKRVLDEVLKAGARIAEPGEFTKRAFLNGRIDLSQAEAVMDIITSKTDISMKSAVMQSEGKLSREINSLREKLLELIAHIEATVDYPEEDLEELTSENTIVKLNDILLEIAELINSADEGKILRDGLNTAIVGKPNVGKSSLLNALLEEKRAIVTEIEGTTRDVIEEYINVSGIPIKLIDTAGIRETNDIVEKIGVENSIKKIDEADLIIFMLDASRSLEDKDLDIIKHINGKKYIILLNKTDLPKKIKNEDFKDLSSKYIIDISTKTGFGIDKLKDIIKELFFNGEIKYHDLIITNTRHKAALIRAKSNCEDAVNALKNTSAIDLASIDIRNAWYNLGQITGDTLEEDLLEKIFKNFCLGK</sequence>
<dbReference type="NCBIfam" id="TIGR00450">
    <property type="entry name" value="mnmE_trmE_thdF"/>
    <property type="match status" value="1"/>
</dbReference>
<dbReference type="InterPro" id="IPR006073">
    <property type="entry name" value="GTP-bd"/>
</dbReference>
<evidence type="ECO:0000256" key="1">
    <source>
        <dbReference type="ARBA" id="ARBA00011043"/>
    </source>
</evidence>
<name>R4KIX6_CLOPA</name>
<feature type="binding site" evidence="10">
    <location>
        <position position="98"/>
    </location>
    <ligand>
        <name>(6S)-5-formyl-5,6,7,8-tetrahydrofolate</name>
        <dbReference type="ChEBI" id="CHEBI:57457"/>
    </ligand>
</feature>
<keyword evidence="5 10" id="KW-0547">Nucleotide-binding</keyword>
<comment type="subunit">
    <text evidence="10">Homodimer. Heterotetramer of two MnmE and two MnmG subunits.</text>
</comment>
<feature type="binding site" evidence="10">
    <location>
        <begin position="243"/>
        <end position="248"/>
    </location>
    <ligand>
        <name>GTP</name>
        <dbReference type="ChEBI" id="CHEBI:37565"/>
    </ligand>
</feature>
<dbReference type="FunFam" id="3.40.50.300:FF:000494">
    <property type="entry name" value="tRNA modification GTPase MnmE"/>
    <property type="match status" value="1"/>
</dbReference>
<dbReference type="InterPro" id="IPR004520">
    <property type="entry name" value="GTPase_MnmE"/>
</dbReference>
<dbReference type="SUPFAM" id="SSF52540">
    <property type="entry name" value="P-loop containing nucleoside triphosphate hydrolases"/>
    <property type="match status" value="1"/>
</dbReference>
<dbReference type="InterPro" id="IPR005225">
    <property type="entry name" value="Small_GTP-bd"/>
</dbReference>
<organism evidence="13 14">
    <name type="scientific">Clostridium pasteurianum BC1</name>
    <dbReference type="NCBI Taxonomy" id="86416"/>
    <lineage>
        <taxon>Bacteria</taxon>
        <taxon>Bacillati</taxon>
        <taxon>Bacillota</taxon>
        <taxon>Clostridia</taxon>
        <taxon>Eubacteriales</taxon>
        <taxon>Clostridiaceae</taxon>
        <taxon>Clostridium</taxon>
    </lineage>
</organism>
<keyword evidence="7 10" id="KW-0460">Magnesium</keyword>
<evidence type="ECO:0000256" key="10">
    <source>
        <dbReference type="HAMAP-Rule" id="MF_00379"/>
    </source>
</evidence>
<evidence type="ECO:0000256" key="7">
    <source>
        <dbReference type="ARBA" id="ARBA00022842"/>
    </source>
</evidence>
<dbReference type="EMBL" id="CP003261">
    <property type="protein sequence ID" value="AGK99580.1"/>
    <property type="molecule type" value="Genomic_DNA"/>
</dbReference>
<dbReference type="HOGENOM" id="CLU_019624_4_1_9"/>
<keyword evidence="3 10" id="KW-0819">tRNA processing</keyword>
<dbReference type="CDD" id="cd04164">
    <property type="entry name" value="trmE"/>
    <property type="match status" value="1"/>
</dbReference>
<comment type="cofactor">
    <cofactor evidence="10">
        <name>K(+)</name>
        <dbReference type="ChEBI" id="CHEBI:29103"/>
    </cofactor>
    <text evidence="10">Binds 1 potassium ion per subunit.</text>
</comment>
<dbReference type="Gene3D" id="1.20.120.430">
    <property type="entry name" value="tRNA modification GTPase MnmE domain 2"/>
    <property type="match status" value="1"/>
</dbReference>
<feature type="binding site" evidence="10">
    <location>
        <position position="469"/>
    </location>
    <ligand>
        <name>(6S)-5-formyl-5,6,7,8-tetrahydrofolate</name>
        <dbReference type="ChEBI" id="CHEBI:57457"/>
    </ligand>
</feature>
<dbReference type="GO" id="GO:0030488">
    <property type="term" value="P:tRNA methylation"/>
    <property type="evidence" value="ECO:0007669"/>
    <property type="project" value="TreeGrafter"/>
</dbReference>
<dbReference type="PRINTS" id="PR00326">
    <property type="entry name" value="GTP1OBG"/>
</dbReference>
<dbReference type="NCBIfam" id="NF003661">
    <property type="entry name" value="PRK05291.1-3"/>
    <property type="match status" value="1"/>
</dbReference>
<accession>R4KIX6</accession>
<evidence type="ECO:0000313" key="14">
    <source>
        <dbReference type="Proteomes" id="UP000013523"/>
    </source>
</evidence>
<dbReference type="InterPro" id="IPR025867">
    <property type="entry name" value="MnmE_helical"/>
</dbReference>
<dbReference type="eggNOG" id="COG0486">
    <property type="taxonomic scope" value="Bacteria"/>
</dbReference>
<dbReference type="PATRIC" id="fig|86416.3.peg.4893"/>
<evidence type="ECO:0000256" key="3">
    <source>
        <dbReference type="ARBA" id="ARBA00022694"/>
    </source>
</evidence>
<evidence type="ECO:0000259" key="12">
    <source>
        <dbReference type="PROSITE" id="PS51709"/>
    </source>
</evidence>
<dbReference type="GO" id="GO:0003924">
    <property type="term" value="F:GTPase activity"/>
    <property type="evidence" value="ECO:0007669"/>
    <property type="project" value="UniProtKB-UniRule"/>
</dbReference>
<dbReference type="GO" id="GO:0046872">
    <property type="term" value="F:metal ion binding"/>
    <property type="evidence" value="ECO:0007669"/>
    <property type="project" value="UniProtKB-KW"/>
</dbReference>
<reference evidence="13 14" key="1">
    <citation type="submission" date="2012-01" db="EMBL/GenBank/DDBJ databases">
        <title>Complete sequence of chromosome of Clostridium pasteurianum BC1.</title>
        <authorList>
            <consortium name="US DOE Joint Genome Institute"/>
            <person name="Lucas S."/>
            <person name="Han J."/>
            <person name="Lapidus A."/>
            <person name="Cheng J.-F."/>
            <person name="Goodwin L."/>
            <person name="Pitluck S."/>
            <person name="Peters L."/>
            <person name="Mikhailova N."/>
            <person name="Teshima H."/>
            <person name="Detter J.C."/>
            <person name="Han C."/>
            <person name="Tapia R."/>
            <person name="Land M."/>
            <person name="Hauser L."/>
            <person name="Kyrpides N."/>
            <person name="Ivanova N."/>
            <person name="Pagani I."/>
            <person name="Dunn J."/>
            <person name="Taghavi S."/>
            <person name="Francis A."/>
            <person name="van der Lelie D."/>
            <person name="Woyke T."/>
        </authorList>
    </citation>
    <scope>NUCLEOTIDE SEQUENCE [LARGE SCALE GENOMIC DNA]</scope>
    <source>
        <strain evidence="13 14">BC1</strain>
    </source>
</reference>
<evidence type="ECO:0000256" key="5">
    <source>
        <dbReference type="ARBA" id="ARBA00022741"/>
    </source>
</evidence>
<dbReference type="InterPro" id="IPR018948">
    <property type="entry name" value="GTP-bd_TrmE_N"/>
</dbReference>
<dbReference type="Proteomes" id="UP000013523">
    <property type="component" value="Chromosome"/>
</dbReference>
<evidence type="ECO:0000313" key="13">
    <source>
        <dbReference type="EMBL" id="AGK99580.1"/>
    </source>
</evidence>
<dbReference type="NCBIfam" id="TIGR00231">
    <property type="entry name" value="small_GTP"/>
    <property type="match status" value="1"/>
</dbReference>
<feature type="domain" description="TrmE-type G" evidence="12">
    <location>
        <begin position="233"/>
        <end position="391"/>
    </location>
</feature>
<feature type="binding site" evidence="10">
    <location>
        <position position="264"/>
    </location>
    <ligand>
        <name>K(+)</name>
        <dbReference type="ChEBI" id="CHEBI:29103"/>
    </ligand>
</feature>
<dbReference type="FunFam" id="3.30.1360.120:FF:000003">
    <property type="entry name" value="tRNA modification GTPase MnmE"/>
    <property type="match status" value="1"/>
</dbReference>
<comment type="caution">
    <text evidence="10">Lacks conserved residue(s) required for the propagation of feature annotation.</text>
</comment>
<dbReference type="PANTHER" id="PTHR42714">
    <property type="entry name" value="TRNA MODIFICATION GTPASE GTPBP3"/>
    <property type="match status" value="1"/>
</dbReference>
<dbReference type="GO" id="GO:0005829">
    <property type="term" value="C:cytosol"/>
    <property type="evidence" value="ECO:0007669"/>
    <property type="project" value="TreeGrafter"/>
</dbReference>
<feature type="binding site" evidence="10">
    <location>
        <position position="33"/>
    </location>
    <ligand>
        <name>(6S)-5-formyl-5,6,7,8-tetrahydrofolate</name>
        <dbReference type="ChEBI" id="CHEBI:57457"/>
    </ligand>
</feature>
<proteinExistence type="inferred from homology"/>
<dbReference type="PANTHER" id="PTHR42714:SF2">
    <property type="entry name" value="TRNA MODIFICATION GTPASE GTPBP3, MITOCHONDRIAL"/>
    <property type="match status" value="1"/>
</dbReference>
<dbReference type="InterPro" id="IPR031168">
    <property type="entry name" value="G_TrmE"/>
</dbReference>
<dbReference type="KEGG" id="cpas:Clopa_4906"/>
<dbReference type="HAMAP" id="MF_00379">
    <property type="entry name" value="GTPase_MnmE"/>
    <property type="match status" value="1"/>
</dbReference>
<dbReference type="EC" id="3.6.-.-" evidence="10"/>
<evidence type="ECO:0000256" key="8">
    <source>
        <dbReference type="ARBA" id="ARBA00022958"/>
    </source>
</evidence>
<dbReference type="GO" id="GO:0042802">
    <property type="term" value="F:identical protein binding"/>
    <property type="evidence" value="ECO:0007669"/>
    <property type="project" value="UniProtKB-ARBA"/>
</dbReference>